<evidence type="ECO:0000313" key="3">
    <source>
        <dbReference type="EMBL" id="KAK2024450.1"/>
    </source>
</evidence>
<comment type="caution">
    <text evidence="3">The sequence shown here is derived from an EMBL/GenBank/DDBJ whole genome shotgun (WGS) entry which is preliminary data.</text>
</comment>
<organism evidence="3 4">
    <name type="scientific">Colletotrichum zoysiae</name>
    <dbReference type="NCBI Taxonomy" id="1216348"/>
    <lineage>
        <taxon>Eukaryota</taxon>
        <taxon>Fungi</taxon>
        <taxon>Dikarya</taxon>
        <taxon>Ascomycota</taxon>
        <taxon>Pezizomycotina</taxon>
        <taxon>Sordariomycetes</taxon>
        <taxon>Hypocreomycetidae</taxon>
        <taxon>Glomerellales</taxon>
        <taxon>Glomerellaceae</taxon>
        <taxon>Colletotrichum</taxon>
        <taxon>Colletotrichum graminicola species complex</taxon>
    </lineage>
</organism>
<keyword evidence="2" id="KW-0472">Membrane</keyword>
<evidence type="ECO:0000256" key="1">
    <source>
        <dbReference type="SAM" id="MobiDB-lite"/>
    </source>
</evidence>
<protein>
    <submittedName>
        <fullName evidence="3">Uncharacterized protein</fullName>
    </submittedName>
</protein>
<accession>A0AAD9M000</accession>
<keyword evidence="2" id="KW-1133">Transmembrane helix</keyword>
<proteinExistence type="predicted"/>
<name>A0AAD9M000_9PEZI</name>
<reference evidence="3" key="1">
    <citation type="submission" date="2021-06" db="EMBL/GenBank/DDBJ databases">
        <title>Comparative genomics, transcriptomics and evolutionary studies reveal genomic signatures of adaptation to plant cell wall in hemibiotrophic fungi.</title>
        <authorList>
            <consortium name="DOE Joint Genome Institute"/>
            <person name="Baroncelli R."/>
            <person name="Diaz J.F."/>
            <person name="Benocci T."/>
            <person name="Peng M."/>
            <person name="Battaglia E."/>
            <person name="Haridas S."/>
            <person name="Andreopoulos W."/>
            <person name="Labutti K."/>
            <person name="Pangilinan J."/>
            <person name="Floch G.L."/>
            <person name="Makela M.R."/>
            <person name="Henrissat B."/>
            <person name="Grigoriev I.V."/>
            <person name="Crouch J.A."/>
            <person name="De Vries R.P."/>
            <person name="Sukno S.A."/>
            <person name="Thon M.R."/>
        </authorList>
    </citation>
    <scope>NUCLEOTIDE SEQUENCE</scope>
    <source>
        <strain evidence="3">MAFF235873</strain>
    </source>
</reference>
<feature type="region of interest" description="Disordered" evidence="1">
    <location>
        <begin position="1"/>
        <end position="38"/>
    </location>
</feature>
<gene>
    <name evidence="3" type="ORF">LX32DRAFT_656203</name>
</gene>
<evidence type="ECO:0000313" key="4">
    <source>
        <dbReference type="Proteomes" id="UP001232148"/>
    </source>
</evidence>
<evidence type="ECO:0000256" key="2">
    <source>
        <dbReference type="SAM" id="Phobius"/>
    </source>
</evidence>
<feature type="transmembrane region" description="Helical" evidence="2">
    <location>
        <begin position="51"/>
        <end position="68"/>
    </location>
</feature>
<sequence length="537" mass="60475">METSVSLGEPDMVEKKTFSTGSRVSDKEDHGQIQKVTSGASAKRNPKLCRLDLLLLLAAFVGVAFFIVQTPTTTGSLSAPQRSSLKCPTYIDAAFPYDWRSSGKAEAVVGSMDLKLRFDDTGCEGPREHSLPLDSHPRTRYPSEIKQLELVGYDFNDTKRPWRGPHRPWLPHKSPVGFLRGIRDWVRKGDAVMRLKEEVLLRKTHPTNLDLWLKSMDFSHIETFLCKPGPSSRAPNGTVLAPHMSSLRSLTAYGAWAREFILALPENSLGRLAWLHSGQAGAEALPVLRRHAESLTSLDFHEPETVYRERRVMTADQIAALGLAAPNLRSVTLDIRQNGTWAWDHLEALAANYPNVENATIFYEMASDCRRQLTPSWEVAFKTQDGRKMAAELDCEGANAMAQPMLSISGASDMFEFLVEKNARGSLRNVLFYSGGWEASEGGMLWFDWVADRRSFAACRVIDDRGDVPDGVRTRARFDQGDWVMHCHDHRGRRYKTVSDVESRRNGWRYSPLAQPNDALSDHWCKLNAFYCQDLDE</sequence>
<dbReference type="AlphaFoldDB" id="A0AAD9M000"/>
<keyword evidence="4" id="KW-1185">Reference proteome</keyword>
<dbReference type="Proteomes" id="UP001232148">
    <property type="component" value="Unassembled WGS sequence"/>
</dbReference>
<dbReference type="EMBL" id="MU842964">
    <property type="protein sequence ID" value="KAK2024450.1"/>
    <property type="molecule type" value="Genomic_DNA"/>
</dbReference>
<keyword evidence="2" id="KW-0812">Transmembrane</keyword>